<dbReference type="WBParaSite" id="scaffold8732_cov275.g13315">
    <property type="protein sequence ID" value="scaffold8732_cov275.g13315"/>
    <property type="gene ID" value="scaffold8732_cov275.g13315"/>
</dbReference>
<dbReference type="InterPro" id="IPR021151">
    <property type="entry name" value="GINS_A"/>
</dbReference>
<dbReference type="AlphaFoldDB" id="A0A915N6H8"/>
<feature type="domain" description="DNA replication complex GINS protein PSF2 N-terminal" evidence="7">
    <location>
        <begin position="2"/>
        <end position="61"/>
    </location>
</feature>
<dbReference type="Pfam" id="PF25005">
    <property type="entry name" value="PSF2_N"/>
    <property type="match status" value="1"/>
</dbReference>
<evidence type="ECO:0000256" key="2">
    <source>
        <dbReference type="ARBA" id="ARBA00010565"/>
    </source>
</evidence>
<evidence type="ECO:0000313" key="8">
    <source>
        <dbReference type="Proteomes" id="UP000887561"/>
    </source>
</evidence>
<protein>
    <recommendedName>
        <fullName evidence="5">DNA replication complex GINS protein PSF2</fullName>
    </recommendedName>
</protein>
<dbReference type="GO" id="GO:0000727">
    <property type="term" value="P:double-strand break repair via break-induced replication"/>
    <property type="evidence" value="ECO:0007669"/>
    <property type="project" value="TreeGrafter"/>
</dbReference>
<dbReference type="FunFam" id="3.40.5.50:FF:000001">
    <property type="entry name" value="DNA replication complex GINS protein PSF2"/>
    <property type="match status" value="1"/>
</dbReference>
<reference evidence="9" key="1">
    <citation type="submission" date="2022-11" db="UniProtKB">
        <authorList>
            <consortium name="WormBaseParasite"/>
        </authorList>
    </citation>
    <scope>IDENTIFICATION</scope>
</reference>
<dbReference type="Gene3D" id="1.20.58.1020">
    <property type="match status" value="1"/>
</dbReference>
<dbReference type="InterPro" id="IPR007257">
    <property type="entry name" value="GINS_Psf2"/>
</dbReference>
<dbReference type="Pfam" id="PF05916">
    <property type="entry name" value="Sld5"/>
    <property type="match status" value="1"/>
</dbReference>
<dbReference type="PIRSF" id="PIRSF028998">
    <property type="entry name" value="GINS_Psf2_subgr"/>
    <property type="match status" value="1"/>
</dbReference>
<organism evidence="8 9">
    <name type="scientific">Meloidogyne javanica</name>
    <name type="common">Root-knot nematode worm</name>
    <dbReference type="NCBI Taxonomy" id="6303"/>
    <lineage>
        <taxon>Eukaryota</taxon>
        <taxon>Metazoa</taxon>
        <taxon>Ecdysozoa</taxon>
        <taxon>Nematoda</taxon>
        <taxon>Chromadorea</taxon>
        <taxon>Rhabditida</taxon>
        <taxon>Tylenchina</taxon>
        <taxon>Tylenchomorpha</taxon>
        <taxon>Tylenchoidea</taxon>
        <taxon>Meloidogynidae</taxon>
        <taxon>Meloidogyninae</taxon>
        <taxon>Meloidogyne</taxon>
        <taxon>Meloidogyne incognita group</taxon>
    </lineage>
</organism>
<keyword evidence="3 5" id="KW-0235">DNA replication</keyword>
<feature type="domain" description="GINS subunit" evidence="6">
    <location>
        <begin position="65"/>
        <end position="175"/>
    </location>
</feature>
<evidence type="ECO:0000256" key="1">
    <source>
        <dbReference type="ARBA" id="ARBA00004123"/>
    </source>
</evidence>
<dbReference type="InterPro" id="IPR056784">
    <property type="entry name" value="PSF2_N"/>
</dbReference>
<dbReference type="Gene3D" id="3.40.5.50">
    <property type="match status" value="1"/>
</dbReference>
<dbReference type="PANTHER" id="PTHR12772">
    <property type="entry name" value="DNA REPLICATION COMPLEX GINS PROTEIN PSF2"/>
    <property type="match status" value="1"/>
</dbReference>
<dbReference type="PANTHER" id="PTHR12772:SF0">
    <property type="entry name" value="DNA REPLICATION COMPLEX GINS PROTEIN PSF2"/>
    <property type="match status" value="1"/>
</dbReference>
<name>A0A915N6H8_MELJA</name>
<evidence type="ECO:0000256" key="4">
    <source>
        <dbReference type="ARBA" id="ARBA00023242"/>
    </source>
</evidence>
<evidence type="ECO:0000256" key="5">
    <source>
        <dbReference type="PIRNR" id="PIRNR028998"/>
    </source>
</evidence>
<dbReference type="SUPFAM" id="SSF158573">
    <property type="entry name" value="GINS helical bundle-like"/>
    <property type="match status" value="1"/>
</dbReference>
<comment type="subcellular location">
    <subcellularLocation>
        <location evidence="1 5">Nucleus</location>
    </subcellularLocation>
</comment>
<dbReference type="GO" id="GO:0000811">
    <property type="term" value="C:GINS complex"/>
    <property type="evidence" value="ECO:0007669"/>
    <property type="project" value="TreeGrafter"/>
</dbReference>
<comment type="subunit">
    <text evidence="5">Component of the GINS complex.</text>
</comment>
<dbReference type="CDD" id="cd11712">
    <property type="entry name" value="GINS_A_psf2"/>
    <property type="match status" value="1"/>
</dbReference>
<evidence type="ECO:0000259" key="7">
    <source>
        <dbReference type="Pfam" id="PF25005"/>
    </source>
</evidence>
<keyword evidence="8" id="KW-1185">Reference proteome</keyword>
<dbReference type="SUPFAM" id="SSF160059">
    <property type="entry name" value="PriA/YqbF domain"/>
    <property type="match status" value="1"/>
</dbReference>
<dbReference type="CDD" id="cd21694">
    <property type="entry name" value="GINS_B_Psf2"/>
    <property type="match status" value="1"/>
</dbReference>
<evidence type="ECO:0000256" key="3">
    <source>
        <dbReference type="ARBA" id="ARBA00022705"/>
    </source>
</evidence>
<dbReference type="GO" id="GO:0006260">
    <property type="term" value="P:DNA replication"/>
    <property type="evidence" value="ECO:0007669"/>
    <property type="project" value="UniProtKB-KW"/>
</dbReference>
<accession>A0A915N6H8</accession>
<evidence type="ECO:0000313" key="9">
    <source>
        <dbReference type="WBParaSite" id="scaffold8732_cov275.g13315"/>
    </source>
</evidence>
<proteinExistence type="inferred from homology"/>
<dbReference type="Proteomes" id="UP000887561">
    <property type="component" value="Unplaced"/>
</dbReference>
<comment type="similarity">
    <text evidence="2 5">Belongs to the GINS2/PSF2 family.</text>
</comment>
<sequence>MDPSVCEFIAENEIIQILPNFNERTIHLISGDFGPFEAGSPVTVPLWFALQLKYKHKCKIVPPEWLKVDELKKLVVAETERTTFSPLPNCFFEIAHILVTNAYSDLENVEQLKMLVRDLQDKREAKMRTSIIKFMEQFQKEKDDIFSDKAVIHANAQLNNLSRLEICYFRAALTEPSKWLDKLFSVMQGGMKTQTIDD</sequence>
<evidence type="ECO:0000259" key="6">
    <source>
        <dbReference type="Pfam" id="PF05916"/>
    </source>
</evidence>
<dbReference type="InterPro" id="IPR036224">
    <property type="entry name" value="GINS_bundle-like_dom_sf"/>
</dbReference>
<keyword evidence="4 5" id="KW-0539">Nucleus</keyword>